<evidence type="ECO:0000313" key="5">
    <source>
        <dbReference type="EMBL" id="MBB4120296.1"/>
    </source>
</evidence>
<keyword evidence="6" id="KW-1185">Reference proteome</keyword>
<dbReference type="Gene3D" id="1.10.10.60">
    <property type="entry name" value="Homeodomain-like"/>
    <property type="match status" value="1"/>
</dbReference>
<dbReference type="Pfam" id="PF12833">
    <property type="entry name" value="HTH_18"/>
    <property type="match status" value="1"/>
</dbReference>
<sequence>MRRLRHAAELLAGSERPVKEIAELSGFPDPNYFAKLSRRYLRTNPTDFRRIGATASFVVSDAASGSSLSKRQAGRFDASDRAP</sequence>
<keyword evidence="1" id="KW-0805">Transcription regulation</keyword>
<dbReference type="SUPFAM" id="SSF46689">
    <property type="entry name" value="Homeodomain-like"/>
    <property type="match status" value="1"/>
</dbReference>
<evidence type="ECO:0000313" key="6">
    <source>
        <dbReference type="Proteomes" id="UP000530571"/>
    </source>
</evidence>
<evidence type="ECO:0000256" key="3">
    <source>
        <dbReference type="SAM" id="MobiDB-lite"/>
    </source>
</evidence>
<keyword evidence="2" id="KW-0804">Transcription</keyword>
<proteinExistence type="predicted"/>
<reference evidence="5 6" key="1">
    <citation type="submission" date="2020-08" db="EMBL/GenBank/DDBJ databases">
        <title>Genomic Encyclopedia of Type Strains, Phase IV (KMG-IV): sequencing the most valuable type-strain genomes for metagenomic binning, comparative biology and taxonomic classification.</title>
        <authorList>
            <person name="Goeker M."/>
        </authorList>
    </citation>
    <scope>NUCLEOTIDE SEQUENCE [LARGE SCALE GENOMIC DNA]</scope>
    <source>
        <strain evidence="5 6">DSM 28101</strain>
    </source>
</reference>
<evidence type="ECO:0000256" key="1">
    <source>
        <dbReference type="ARBA" id="ARBA00023015"/>
    </source>
</evidence>
<dbReference type="PROSITE" id="PS01124">
    <property type="entry name" value="HTH_ARAC_FAMILY_2"/>
    <property type="match status" value="1"/>
</dbReference>
<feature type="domain" description="HTH araC/xylS-type" evidence="4">
    <location>
        <begin position="1"/>
        <end position="51"/>
    </location>
</feature>
<dbReference type="EMBL" id="JACIDZ010000001">
    <property type="protein sequence ID" value="MBB4120296.1"/>
    <property type="molecule type" value="Genomic_DNA"/>
</dbReference>
<name>A0A7W6P8F9_9HYPH</name>
<protein>
    <submittedName>
        <fullName evidence="5">AraC-like DNA-binding protein</fullName>
    </submittedName>
</protein>
<dbReference type="Proteomes" id="UP000530571">
    <property type="component" value="Unassembled WGS sequence"/>
</dbReference>
<organism evidence="5 6">
    <name type="scientific">Martelella radicis</name>
    <dbReference type="NCBI Taxonomy" id="1397476"/>
    <lineage>
        <taxon>Bacteria</taxon>
        <taxon>Pseudomonadati</taxon>
        <taxon>Pseudomonadota</taxon>
        <taxon>Alphaproteobacteria</taxon>
        <taxon>Hyphomicrobiales</taxon>
        <taxon>Aurantimonadaceae</taxon>
        <taxon>Martelella</taxon>
    </lineage>
</organism>
<gene>
    <name evidence="5" type="ORF">GGR30_000191</name>
</gene>
<feature type="region of interest" description="Disordered" evidence="3">
    <location>
        <begin position="62"/>
        <end position="83"/>
    </location>
</feature>
<dbReference type="AlphaFoldDB" id="A0A7W6P8F9"/>
<comment type="caution">
    <text evidence="5">The sequence shown here is derived from an EMBL/GenBank/DDBJ whole genome shotgun (WGS) entry which is preliminary data.</text>
</comment>
<evidence type="ECO:0000256" key="2">
    <source>
        <dbReference type="ARBA" id="ARBA00023163"/>
    </source>
</evidence>
<dbReference type="GO" id="GO:0003700">
    <property type="term" value="F:DNA-binding transcription factor activity"/>
    <property type="evidence" value="ECO:0007669"/>
    <property type="project" value="InterPro"/>
</dbReference>
<dbReference type="RefSeq" id="WP_183481318.1">
    <property type="nucleotide sequence ID" value="NZ_JACIDZ010000001.1"/>
</dbReference>
<dbReference type="GO" id="GO:0043565">
    <property type="term" value="F:sequence-specific DNA binding"/>
    <property type="evidence" value="ECO:0007669"/>
    <property type="project" value="InterPro"/>
</dbReference>
<dbReference type="InterPro" id="IPR009057">
    <property type="entry name" value="Homeodomain-like_sf"/>
</dbReference>
<evidence type="ECO:0000259" key="4">
    <source>
        <dbReference type="PROSITE" id="PS01124"/>
    </source>
</evidence>
<keyword evidence="5" id="KW-0238">DNA-binding</keyword>
<accession>A0A7W6P8F9</accession>
<dbReference type="InterPro" id="IPR018060">
    <property type="entry name" value="HTH_AraC"/>
</dbReference>